<feature type="domain" description="ABC transporter" evidence="16">
    <location>
        <begin position="6"/>
        <end position="245"/>
    </location>
</feature>
<evidence type="ECO:0000256" key="1">
    <source>
        <dbReference type="ARBA" id="ARBA00004202"/>
    </source>
</evidence>
<keyword evidence="5" id="KW-0533">Nickel</keyword>
<evidence type="ECO:0000256" key="3">
    <source>
        <dbReference type="ARBA" id="ARBA00022448"/>
    </source>
</evidence>
<name>A0A919YMI0_9BACL</name>
<dbReference type="GO" id="GO:0005524">
    <property type="term" value="F:ATP binding"/>
    <property type="evidence" value="ECO:0007669"/>
    <property type="project" value="UniProtKB-KW"/>
</dbReference>
<dbReference type="InterPro" id="IPR003593">
    <property type="entry name" value="AAA+_ATPase"/>
</dbReference>
<evidence type="ECO:0000256" key="15">
    <source>
        <dbReference type="ARBA" id="ARBA00048610"/>
    </source>
</evidence>
<keyword evidence="8" id="KW-1278">Translocase</keyword>
<evidence type="ECO:0000256" key="10">
    <source>
        <dbReference type="ARBA" id="ARBA00023112"/>
    </source>
</evidence>
<dbReference type="CDD" id="cd03257">
    <property type="entry name" value="ABC_NikE_OppD_transporters"/>
    <property type="match status" value="1"/>
</dbReference>
<evidence type="ECO:0000256" key="4">
    <source>
        <dbReference type="ARBA" id="ARBA00022475"/>
    </source>
</evidence>
<comment type="similarity">
    <text evidence="2">Belongs to the ABC transporter superfamily.</text>
</comment>
<evidence type="ECO:0000256" key="6">
    <source>
        <dbReference type="ARBA" id="ARBA00022741"/>
    </source>
</evidence>
<sequence length="266" mass="28410">MTLLDIRDLSISFAMYDRWLRQTTQPVIQSLSLSLEAGEIVAVVGASGSGKSLLAHAILGLLPQNASVAGEIMFEGKPLTAAALSKLRGSKIALIPQSVQYLDPLMTVGKQVEQAARIGQPKALRQSIFRSFRLPEGAAKLYPFQLSGGMARRVLVSTAAVSGARLIIADEPTPGLDEAVIQETLRIFQDLSASGAAILFITHDLAAAAQIADRVAVLREGRLVDISPASSFAGMGEALSHPYTRALWQALPQHQFIEAVGWNDEA</sequence>
<protein>
    <recommendedName>
        <fullName evidence="14">Nickel import system ATP-binding protein NikD</fullName>
        <ecNumber evidence="13">7.2.2.11</ecNumber>
    </recommendedName>
</protein>
<dbReference type="PROSITE" id="PS50893">
    <property type="entry name" value="ABC_TRANSPORTER_2"/>
    <property type="match status" value="1"/>
</dbReference>
<keyword evidence="3" id="KW-0813">Transport</keyword>
<keyword evidence="6" id="KW-0547">Nucleotide-binding</keyword>
<evidence type="ECO:0000256" key="2">
    <source>
        <dbReference type="ARBA" id="ARBA00005417"/>
    </source>
</evidence>
<evidence type="ECO:0000313" key="18">
    <source>
        <dbReference type="Proteomes" id="UP000683139"/>
    </source>
</evidence>
<comment type="subcellular location">
    <subcellularLocation>
        <location evidence="1">Cell membrane</location>
        <topology evidence="1">Peripheral membrane protein</topology>
    </subcellularLocation>
</comment>
<comment type="caution">
    <text evidence="17">The sequence shown here is derived from an EMBL/GenBank/DDBJ whole genome shotgun (WGS) entry which is preliminary data.</text>
</comment>
<dbReference type="AlphaFoldDB" id="A0A919YMI0"/>
<evidence type="ECO:0000256" key="13">
    <source>
        <dbReference type="ARBA" id="ARBA00039098"/>
    </source>
</evidence>
<comment type="subunit">
    <text evidence="12">The complex is composed of two ATP-binding proteins (NikD and NikE), two transmembrane proteins (NikB and NikC) and a solute-binding protein (NikA).</text>
</comment>
<evidence type="ECO:0000256" key="11">
    <source>
        <dbReference type="ARBA" id="ARBA00023136"/>
    </source>
</evidence>
<dbReference type="GO" id="GO:0015413">
    <property type="term" value="F:ABC-type nickel transporter activity"/>
    <property type="evidence" value="ECO:0007669"/>
    <property type="project" value="UniProtKB-EC"/>
</dbReference>
<evidence type="ECO:0000256" key="9">
    <source>
        <dbReference type="ARBA" id="ARBA00023065"/>
    </source>
</evidence>
<dbReference type="Pfam" id="PF00005">
    <property type="entry name" value="ABC_tran"/>
    <property type="match status" value="1"/>
</dbReference>
<organism evidence="17 18">
    <name type="scientific">Paenibacillus montaniterrae</name>
    <dbReference type="NCBI Taxonomy" id="429341"/>
    <lineage>
        <taxon>Bacteria</taxon>
        <taxon>Bacillati</taxon>
        <taxon>Bacillota</taxon>
        <taxon>Bacilli</taxon>
        <taxon>Bacillales</taxon>
        <taxon>Paenibacillaceae</taxon>
        <taxon>Paenibacillus</taxon>
    </lineage>
</organism>
<reference evidence="17" key="1">
    <citation type="submission" date="2021-03" db="EMBL/GenBank/DDBJ databases">
        <title>Antimicrobial resistance genes in bacteria isolated from Japanese honey, and their potential for conferring macrolide and lincosamide resistance in the American foulbrood pathogen Paenibacillus larvae.</title>
        <authorList>
            <person name="Okamoto M."/>
            <person name="Kumagai M."/>
            <person name="Kanamori H."/>
            <person name="Takamatsu D."/>
        </authorList>
    </citation>
    <scope>NUCLEOTIDE SEQUENCE</scope>
    <source>
        <strain evidence="17">J40TS1</strain>
    </source>
</reference>
<gene>
    <name evidence="17" type="ORF">J40TS1_04310</name>
</gene>
<dbReference type="Gene3D" id="3.40.50.300">
    <property type="entry name" value="P-loop containing nucleotide triphosphate hydrolases"/>
    <property type="match status" value="1"/>
</dbReference>
<proteinExistence type="inferred from homology"/>
<dbReference type="PANTHER" id="PTHR43297">
    <property type="entry name" value="OLIGOPEPTIDE TRANSPORT ATP-BINDING PROTEIN APPD"/>
    <property type="match status" value="1"/>
</dbReference>
<dbReference type="EMBL" id="BOSE01000001">
    <property type="protein sequence ID" value="GIP14789.1"/>
    <property type="molecule type" value="Genomic_DNA"/>
</dbReference>
<dbReference type="InterPro" id="IPR003439">
    <property type="entry name" value="ABC_transporter-like_ATP-bd"/>
</dbReference>
<keyword evidence="10" id="KW-0921">Nickel transport</keyword>
<keyword evidence="9" id="KW-0406">Ion transport</keyword>
<keyword evidence="18" id="KW-1185">Reference proteome</keyword>
<dbReference type="InterPro" id="IPR017871">
    <property type="entry name" value="ABC_transporter-like_CS"/>
</dbReference>
<evidence type="ECO:0000256" key="14">
    <source>
        <dbReference type="ARBA" id="ARBA00044143"/>
    </source>
</evidence>
<dbReference type="InterPro" id="IPR050388">
    <property type="entry name" value="ABC_Ni/Peptide_Import"/>
</dbReference>
<dbReference type="InterPro" id="IPR027417">
    <property type="entry name" value="P-loop_NTPase"/>
</dbReference>
<evidence type="ECO:0000259" key="16">
    <source>
        <dbReference type="PROSITE" id="PS50893"/>
    </source>
</evidence>
<evidence type="ECO:0000256" key="12">
    <source>
        <dbReference type="ARBA" id="ARBA00038669"/>
    </source>
</evidence>
<keyword evidence="7 17" id="KW-0067">ATP-binding</keyword>
<dbReference type="Proteomes" id="UP000683139">
    <property type="component" value="Unassembled WGS sequence"/>
</dbReference>
<evidence type="ECO:0000256" key="7">
    <source>
        <dbReference type="ARBA" id="ARBA00022840"/>
    </source>
</evidence>
<dbReference type="RefSeq" id="WP_213512983.1">
    <property type="nucleotide sequence ID" value="NZ_BOSE01000001.1"/>
</dbReference>
<dbReference type="PANTHER" id="PTHR43297:SF13">
    <property type="entry name" value="NICKEL ABC TRANSPORTER, ATP-BINDING PROTEIN"/>
    <property type="match status" value="1"/>
</dbReference>
<accession>A0A919YMI0</accession>
<comment type="catalytic activity">
    <reaction evidence="15">
        <text>Ni(2+)(out) + ATP + H2O = Ni(2+)(in) + ADP + phosphate + H(+)</text>
        <dbReference type="Rhea" id="RHEA:15557"/>
        <dbReference type="ChEBI" id="CHEBI:15377"/>
        <dbReference type="ChEBI" id="CHEBI:15378"/>
        <dbReference type="ChEBI" id="CHEBI:30616"/>
        <dbReference type="ChEBI" id="CHEBI:43474"/>
        <dbReference type="ChEBI" id="CHEBI:49786"/>
        <dbReference type="ChEBI" id="CHEBI:456216"/>
        <dbReference type="EC" id="7.2.2.11"/>
    </reaction>
    <physiologicalReaction direction="left-to-right" evidence="15">
        <dbReference type="Rhea" id="RHEA:15558"/>
    </physiologicalReaction>
</comment>
<dbReference type="SMART" id="SM00382">
    <property type="entry name" value="AAA"/>
    <property type="match status" value="1"/>
</dbReference>
<keyword evidence="4" id="KW-1003">Cell membrane</keyword>
<dbReference type="EC" id="7.2.2.11" evidence="13"/>
<evidence type="ECO:0000313" key="17">
    <source>
        <dbReference type="EMBL" id="GIP14789.1"/>
    </source>
</evidence>
<dbReference type="PROSITE" id="PS00211">
    <property type="entry name" value="ABC_TRANSPORTER_1"/>
    <property type="match status" value="1"/>
</dbReference>
<evidence type="ECO:0000256" key="5">
    <source>
        <dbReference type="ARBA" id="ARBA00022596"/>
    </source>
</evidence>
<evidence type="ECO:0000256" key="8">
    <source>
        <dbReference type="ARBA" id="ARBA00022967"/>
    </source>
</evidence>
<keyword evidence="11" id="KW-0472">Membrane</keyword>
<dbReference type="GO" id="GO:0016887">
    <property type="term" value="F:ATP hydrolysis activity"/>
    <property type="evidence" value="ECO:0007669"/>
    <property type="project" value="InterPro"/>
</dbReference>
<dbReference type="GO" id="GO:0005886">
    <property type="term" value="C:plasma membrane"/>
    <property type="evidence" value="ECO:0007669"/>
    <property type="project" value="UniProtKB-SubCell"/>
</dbReference>
<dbReference type="SUPFAM" id="SSF52540">
    <property type="entry name" value="P-loop containing nucleoside triphosphate hydrolases"/>
    <property type="match status" value="1"/>
</dbReference>